<feature type="binding site" evidence="12">
    <location>
        <begin position="152"/>
        <end position="153"/>
    </location>
    <ligand>
        <name>UDP-N-acetyl-alpha-D-muramoyl-L-alanyl-D-glutamate</name>
        <dbReference type="ChEBI" id="CHEBI:83900"/>
    </ligand>
</feature>
<feature type="binding site" evidence="12">
    <location>
        <position position="30"/>
    </location>
    <ligand>
        <name>UDP-N-acetyl-alpha-D-muramoyl-L-alanyl-D-glutamate</name>
        <dbReference type="ChEBI" id="CHEBI:83900"/>
    </ligand>
</feature>
<evidence type="ECO:0000256" key="10">
    <source>
        <dbReference type="ARBA" id="ARBA00023306"/>
    </source>
</evidence>
<dbReference type="GO" id="GO:0009252">
    <property type="term" value="P:peptidoglycan biosynthetic process"/>
    <property type="evidence" value="ECO:0007669"/>
    <property type="project" value="UniProtKB-UniRule"/>
</dbReference>
<feature type="domain" description="Mur ligase N-terminal catalytic" evidence="14">
    <location>
        <begin position="23"/>
        <end position="94"/>
    </location>
</feature>
<protein>
    <recommendedName>
        <fullName evidence="12">UDP-N-acetylmuramoyl-L-alanyl-D-glutamate--2,6-diaminopimelate ligase</fullName>
        <ecNumber evidence="12">6.3.2.13</ecNumber>
    </recommendedName>
    <alternativeName>
        <fullName evidence="12">Meso-A2pm-adding enzyme</fullName>
    </alternativeName>
    <alternativeName>
        <fullName evidence="12">Meso-diaminopimelate-adding enzyme</fullName>
    </alternativeName>
    <alternativeName>
        <fullName evidence="12">UDP-MurNAc-L-Ala-D-Glu:meso-diaminopimelate ligase</fullName>
    </alternativeName>
    <alternativeName>
        <fullName evidence="12">UDP-MurNAc-tripeptide synthetase</fullName>
    </alternativeName>
    <alternativeName>
        <fullName evidence="12">UDP-N-acetylmuramyl-tripeptide synthetase</fullName>
    </alternativeName>
</protein>
<evidence type="ECO:0000256" key="5">
    <source>
        <dbReference type="ARBA" id="ARBA00022618"/>
    </source>
</evidence>
<dbReference type="InterPro" id="IPR005761">
    <property type="entry name" value="UDP-N-AcMur-Glu-dNH2Pim_ligase"/>
</dbReference>
<dbReference type="GO" id="GO:0005524">
    <property type="term" value="F:ATP binding"/>
    <property type="evidence" value="ECO:0007669"/>
    <property type="project" value="UniProtKB-UniRule"/>
</dbReference>
<reference evidence="17 18" key="1">
    <citation type="journal article" date="2018" name="Nat. Biotechnol.">
        <title>A standardized bacterial taxonomy based on genome phylogeny substantially revises the tree of life.</title>
        <authorList>
            <person name="Parks D.H."/>
            <person name="Chuvochina M."/>
            <person name="Waite D.W."/>
            <person name="Rinke C."/>
            <person name="Skarshewski A."/>
            <person name="Chaumeil P.A."/>
            <person name="Hugenholtz P."/>
        </authorList>
    </citation>
    <scope>NUCLEOTIDE SEQUENCE [LARGE SCALE GENOMIC DNA]</scope>
    <source>
        <strain evidence="17">UBA11728</strain>
    </source>
</reference>
<accession>A0A3D2X9U2</accession>
<feature type="binding site" evidence="12">
    <location>
        <begin position="404"/>
        <end position="407"/>
    </location>
    <ligand>
        <name>meso-2,6-diaminopimelate</name>
        <dbReference type="ChEBI" id="CHEBI:57791"/>
    </ligand>
</feature>
<evidence type="ECO:0000256" key="3">
    <source>
        <dbReference type="ARBA" id="ARBA00022490"/>
    </source>
</evidence>
<dbReference type="GO" id="GO:0008360">
    <property type="term" value="P:regulation of cell shape"/>
    <property type="evidence" value="ECO:0007669"/>
    <property type="project" value="UniProtKB-KW"/>
</dbReference>
<evidence type="ECO:0000256" key="13">
    <source>
        <dbReference type="RuleBase" id="RU004135"/>
    </source>
</evidence>
<dbReference type="EMBL" id="DPVV01000507">
    <property type="protein sequence ID" value="HCL03756.1"/>
    <property type="molecule type" value="Genomic_DNA"/>
</dbReference>
<feature type="domain" description="Mur ligase central" evidence="16">
    <location>
        <begin position="108"/>
        <end position="309"/>
    </location>
</feature>
<dbReference type="InterPro" id="IPR036615">
    <property type="entry name" value="Mur_ligase_C_dom_sf"/>
</dbReference>
<dbReference type="GO" id="GO:0008765">
    <property type="term" value="F:UDP-N-acetylmuramoylalanyl-D-glutamate-2,6-diaminopimelate ligase activity"/>
    <property type="evidence" value="ECO:0007669"/>
    <property type="project" value="UniProtKB-UniRule"/>
</dbReference>
<dbReference type="HAMAP" id="MF_00208">
    <property type="entry name" value="MurE"/>
    <property type="match status" value="1"/>
</dbReference>
<feature type="binding site" evidence="12">
    <location>
        <position position="179"/>
    </location>
    <ligand>
        <name>UDP-N-acetyl-alpha-D-muramoyl-L-alanyl-D-glutamate</name>
        <dbReference type="ChEBI" id="CHEBI:83900"/>
    </ligand>
</feature>
<feature type="domain" description="Mur ligase C-terminal" evidence="15">
    <location>
        <begin position="331"/>
        <end position="458"/>
    </location>
</feature>
<evidence type="ECO:0000256" key="11">
    <source>
        <dbReference type="ARBA" id="ARBA00023316"/>
    </source>
</evidence>
<dbReference type="PANTHER" id="PTHR23135:SF4">
    <property type="entry name" value="UDP-N-ACETYLMURAMOYL-L-ALANYL-D-GLUTAMATE--2,6-DIAMINOPIMELATE LIGASE MURE HOMOLOG, CHLOROPLASTIC"/>
    <property type="match status" value="1"/>
</dbReference>
<dbReference type="UniPathway" id="UPA00219"/>
<comment type="caution">
    <text evidence="17">The sequence shown here is derived from an EMBL/GenBank/DDBJ whole genome shotgun (WGS) entry which is preliminary data.</text>
</comment>
<dbReference type="GO" id="GO:0051301">
    <property type="term" value="P:cell division"/>
    <property type="evidence" value="ECO:0007669"/>
    <property type="project" value="UniProtKB-KW"/>
</dbReference>
<dbReference type="Pfam" id="PF08245">
    <property type="entry name" value="Mur_ligase_M"/>
    <property type="match status" value="1"/>
</dbReference>
<evidence type="ECO:0000256" key="12">
    <source>
        <dbReference type="HAMAP-Rule" id="MF_00208"/>
    </source>
</evidence>
<dbReference type="Gene3D" id="3.90.190.20">
    <property type="entry name" value="Mur ligase, C-terminal domain"/>
    <property type="match status" value="1"/>
</dbReference>
<dbReference type="InterPro" id="IPR036565">
    <property type="entry name" value="Mur-like_cat_sf"/>
</dbReference>
<dbReference type="NCBIfam" id="NF001126">
    <property type="entry name" value="PRK00139.1-4"/>
    <property type="match status" value="1"/>
</dbReference>
<comment type="caution">
    <text evidence="12">Lacks conserved residue(s) required for the propagation of feature annotation.</text>
</comment>
<dbReference type="GO" id="GO:0004326">
    <property type="term" value="F:tetrahydrofolylpolyglutamate synthase activity"/>
    <property type="evidence" value="ECO:0007669"/>
    <property type="project" value="InterPro"/>
</dbReference>
<evidence type="ECO:0000259" key="14">
    <source>
        <dbReference type="Pfam" id="PF01225"/>
    </source>
</evidence>
<dbReference type="Pfam" id="PF01225">
    <property type="entry name" value="Mur_ligase"/>
    <property type="match status" value="1"/>
</dbReference>
<dbReference type="GO" id="GO:0071555">
    <property type="term" value="P:cell wall organization"/>
    <property type="evidence" value="ECO:0007669"/>
    <property type="project" value="UniProtKB-KW"/>
</dbReference>
<comment type="function">
    <text evidence="12">Catalyzes the addition of meso-diaminopimelic acid to the nucleotide precursor UDP-N-acetylmuramoyl-L-alanyl-D-glutamate (UMAG) in the biosynthesis of bacterial cell-wall peptidoglycan.</text>
</comment>
<dbReference type="PROSITE" id="PS01011">
    <property type="entry name" value="FOLYLPOLYGLU_SYNT_1"/>
    <property type="match status" value="1"/>
</dbReference>
<evidence type="ECO:0000313" key="17">
    <source>
        <dbReference type="EMBL" id="HCL03756.1"/>
    </source>
</evidence>
<evidence type="ECO:0000313" key="18">
    <source>
        <dbReference type="Proteomes" id="UP000262969"/>
    </source>
</evidence>
<feature type="binding site" evidence="12">
    <location>
        <position position="460"/>
    </location>
    <ligand>
        <name>meso-2,6-diaminopimelate</name>
        <dbReference type="ChEBI" id="CHEBI:57791"/>
    </ligand>
</feature>
<dbReference type="GO" id="GO:0005737">
    <property type="term" value="C:cytoplasm"/>
    <property type="evidence" value="ECO:0007669"/>
    <property type="project" value="UniProtKB-SubCell"/>
</dbReference>
<keyword evidence="9 12" id="KW-0573">Peptidoglycan synthesis</keyword>
<dbReference type="PANTHER" id="PTHR23135">
    <property type="entry name" value="MUR LIGASE FAMILY MEMBER"/>
    <property type="match status" value="1"/>
</dbReference>
<evidence type="ECO:0000256" key="4">
    <source>
        <dbReference type="ARBA" id="ARBA00022598"/>
    </source>
</evidence>
<keyword evidence="12" id="KW-0460">Magnesium</keyword>
<evidence type="ECO:0000256" key="8">
    <source>
        <dbReference type="ARBA" id="ARBA00022960"/>
    </source>
</evidence>
<dbReference type="InterPro" id="IPR035911">
    <property type="entry name" value="MurE/MurF_N"/>
</dbReference>
<gene>
    <name evidence="12" type="primary">murE</name>
    <name evidence="17" type="ORF">DHW61_15355</name>
</gene>
<keyword evidence="10 12" id="KW-0131">Cell cycle</keyword>
<evidence type="ECO:0000256" key="7">
    <source>
        <dbReference type="ARBA" id="ARBA00022840"/>
    </source>
</evidence>
<evidence type="ECO:0000256" key="9">
    <source>
        <dbReference type="ARBA" id="ARBA00022984"/>
    </source>
</evidence>
<dbReference type="Gene3D" id="3.40.1390.10">
    <property type="entry name" value="MurE/MurF, N-terminal domain"/>
    <property type="match status" value="1"/>
</dbReference>
<keyword evidence="7 12" id="KW-0067">ATP-binding</keyword>
<dbReference type="Proteomes" id="UP000262969">
    <property type="component" value="Unassembled WGS sequence"/>
</dbReference>
<evidence type="ECO:0000259" key="15">
    <source>
        <dbReference type="Pfam" id="PF02875"/>
    </source>
</evidence>
<comment type="similarity">
    <text evidence="2 12">Belongs to the MurCDEF family. MurE subfamily.</text>
</comment>
<dbReference type="AlphaFoldDB" id="A0A3D2X9U2"/>
<feature type="binding site" evidence="12">
    <location>
        <position position="456"/>
    </location>
    <ligand>
        <name>meso-2,6-diaminopimelate</name>
        <dbReference type="ChEBI" id="CHEBI:57791"/>
    </ligand>
</feature>
<feature type="short sequence motif" description="Meso-diaminopimelate recognition motif" evidence="12">
    <location>
        <begin position="404"/>
        <end position="407"/>
    </location>
</feature>
<dbReference type="EC" id="6.3.2.13" evidence="12"/>
<name>A0A3D2X9U2_9FIRM</name>
<dbReference type="InterPro" id="IPR000713">
    <property type="entry name" value="Mur_ligase_N"/>
</dbReference>
<feature type="binding site" evidence="12">
    <location>
        <position position="380"/>
    </location>
    <ligand>
        <name>meso-2,6-diaminopimelate</name>
        <dbReference type="ChEBI" id="CHEBI:57791"/>
    </ligand>
</feature>
<dbReference type="InterPro" id="IPR018109">
    <property type="entry name" value="Folylpolyglutamate_synth_CS"/>
</dbReference>
<feature type="binding site" evidence="12">
    <location>
        <begin position="110"/>
        <end position="116"/>
    </location>
    <ligand>
        <name>ATP</name>
        <dbReference type="ChEBI" id="CHEBI:30616"/>
    </ligand>
</feature>
<keyword evidence="8 12" id="KW-0133">Cell shape</keyword>
<feature type="binding site" evidence="12">
    <location>
        <position position="187"/>
    </location>
    <ligand>
        <name>UDP-N-acetyl-alpha-D-muramoyl-L-alanyl-D-glutamate</name>
        <dbReference type="ChEBI" id="CHEBI:83900"/>
    </ligand>
</feature>
<comment type="PTM">
    <text evidence="12">Carboxylation is probably crucial for Mg(2+) binding and, consequently, for the gamma-phosphate positioning of ATP.</text>
</comment>
<dbReference type="SUPFAM" id="SSF63418">
    <property type="entry name" value="MurE/MurF N-terminal domain"/>
    <property type="match status" value="1"/>
</dbReference>
<organism evidence="17 18">
    <name type="scientific">Lachnoclostridium phytofermentans</name>
    <dbReference type="NCBI Taxonomy" id="66219"/>
    <lineage>
        <taxon>Bacteria</taxon>
        <taxon>Bacillati</taxon>
        <taxon>Bacillota</taxon>
        <taxon>Clostridia</taxon>
        <taxon>Lachnospirales</taxon>
        <taxon>Lachnospiraceae</taxon>
    </lineage>
</organism>
<comment type="subcellular location">
    <subcellularLocation>
        <location evidence="12 13">Cytoplasm</location>
    </subcellularLocation>
</comment>
<keyword evidence="3 12" id="KW-0963">Cytoplasm</keyword>
<feature type="modified residue" description="N6-carboxylysine" evidence="12">
    <location>
        <position position="221"/>
    </location>
</feature>
<keyword evidence="6 12" id="KW-0547">Nucleotide-binding</keyword>
<evidence type="ECO:0000256" key="1">
    <source>
        <dbReference type="ARBA" id="ARBA00004752"/>
    </source>
</evidence>
<dbReference type="Gene3D" id="3.40.1190.10">
    <property type="entry name" value="Mur-like, catalytic domain"/>
    <property type="match status" value="1"/>
</dbReference>
<evidence type="ECO:0000256" key="2">
    <source>
        <dbReference type="ARBA" id="ARBA00005898"/>
    </source>
</evidence>
<comment type="pathway">
    <text evidence="1 12 13">Cell wall biogenesis; peptidoglycan biosynthesis.</text>
</comment>
<evidence type="ECO:0000259" key="16">
    <source>
        <dbReference type="Pfam" id="PF08245"/>
    </source>
</evidence>
<dbReference type="InterPro" id="IPR004101">
    <property type="entry name" value="Mur_ligase_C"/>
</dbReference>
<evidence type="ECO:0000256" key="6">
    <source>
        <dbReference type="ARBA" id="ARBA00022741"/>
    </source>
</evidence>
<dbReference type="Pfam" id="PF02875">
    <property type="entry name" value="Mur_ligase_C"/>
    <property type="match status" value="1"/>
</dbReference>
<dbReference type="SUPFAM" id="SSF53244">
    <property type="entry name" value="MurD-like peptide ligases, peptide-binding domain"/>
    <property type="match status" value="1"/>
</dbReference>
<comment type="catalytic activity">
    <reaction evidence="12">
        <text>UDP-N-acetyl-alpha-D-muramoyl-L-alanyl-D-glutamate + meso-2,6-diaminopimelate + ATP = UDP-N-acetyl-alpha-D-muramoyl-L-alanyl-gamma-D-glutamyl-meso-2,6-diaminopimelate + ADP + phosphate + H(+)</text>
        <dbReference type="Rhea" id="RHEA:23676"/>
        <dbReference type="ChEBI" id="CHEBI:15378"/>
        <dbReference type="ChEBI" id="CHEBI:30616"/>
        <dbReference type="ChEBI" id="CHEBI:43474"/>
        <dbReference type="ChEBI" id="CHEBI:57791"/>
        <dbReference type="ChEBI" id="CHEBI:83900"/>
        <dbReference type="ChEBI" id="CHEBI:83905"/>
        <dbReference type="ChEBI" id="CHEBI:456216"/>
        <dbReference type="EC" id="6.3.2.13"/>
    </reaction>
</comment>
<keyword evidence="5 12" id="KW-0132">Cell division</keyword>
<dbReference type="SUPFAM" id="SSF53623">
    <property type="entry name" value="MurD-like peptide ligases, catalytic domain"/>
    <property type="match status" value="1"/>
</dbReference>
<keyword evidence="11 12" id="KW-0961">Cell wall biogenesis/degradation</keyword>
<comment type="cofactor">
    <cofactor evidence="12">
        <name>Mg(2+)</name>
        <dbReference type="ChEBI" id="CHEBI:18420"/>
    </cofactor>
</comment>
<dbReference type="GO" id="GO:0000287">
    <property type="term" value="F:magnesium ion binding"/>
    <property type="evidence" value="ECO:0007669"/>
    <property type="project" value="UniProtKB-UniRule"/>
</dbReference>
<proteinExistence type="inferred from homology"/>
<dbReference type="InterPro" id="IPR013221">
    <property type="entry name" value="Mur_ligase_cen"/>
</dbReference>
<keyword evidence="4 12" id="KW-0436">Ligase</keyword>
<dbReference type="NCBIfam" id="TIGR01085">
    <property type="entry name" value="murE"/>
    <property type="match status" value="1"/>
</dbReference>
<sequence length="493" mass="54670">MKLTKLLERLTYQCKEGTVDREISTLCYDSRKVEKDSIFVCITGVVSDGHSFVNEVIEKGATVIVAEKEVTVPDGVTLLLVSSTREALAYLSAAYFDYPAEKLKTVGITGTKGKTTTTYMVHSILTEAGIKTGLIGTIETMIGDTVIPANNTTPESYLVQQYFAMMVEAGCTCVVMEVSSQGLMLHRVSGFTFDIGVFTNMEPDHIGPGEHGSFEEYMACKGLLFKQCKVGIANVDDKHMEQVLSGHTCTLETYGLSEKADLRAIDIDLHSKLGNLMVLYNVKGLCDFPVQVNIPGTFTVYNSLTAIAICRHFNISTERIKEVLTKVKVKGRVEPVEVSKKFTMMIDYAHNAMSLQSVLSTLREYEPKRLVCLFGCGGNRSKDRRFEMGEISSNLADYTIVTSDNPRFEEPQDILNDIVVGVNRGKGAYIAILDRKEAIRHSILTAKEGDIILIAGKGHENYQEIRGVKYHMDDRELIQEIVAEMTLEQQTAL</sequence>
<feature type="binding site" evidence="12">
    <location>
        <position position="151"/>
    </location>
    <ligand>
        <name>UDP-N-acetyl-alpha-D-muramoyl-L-alanyl-D-glutamate</name>
        <dbReference type="ChEBI" id="CHEBI:83900"/>
    </ligand>
</feature>